<proteinExistence type="predicted"/>
<feature type="region of interest" description="Disordered" evidence="1">
    <location>
        <begin position="49"/>
        <end position="71"/>
    </location>
</feature>
<accession>A0A4Y7TMZ0</accession>
<evidence type="ECO:0000313" key="3">
    <source>
        <dbReference type="Proteomes" id="UP000298030"/>
    </source>
</evidence>
<reference evidence="2 3" key="1">
    <citation type="journal article" date="2019" name="Nat. Ecol. Evol.">
        <title>Megaphylogeny resolves global patterns of mushroom evolution.</title>
        <authorList>
            <person name="Varga T."/>
            <person name="Krizsan K."/>
            <person name="Foldi C."/>
            <person name="Dima B."/>
            <person name="Sanchez-Garcia M."/>
            <person name="Sanchez-Ramirez S."/>
            <person name="Szollosi G.J."/>
            <person name="Szarkandi J.G."/>
            <person name="Papp V."/>
            <person name="Albert L."/>
            <person name="Andreopoulos W."/>
            <person name="Angelini C."/>
            <person name="Antonin V."/>
            <person name="Barry K.W."/>
            <person name="Bougher N.L."/>
            <person name="Buchanan P."/>
            <person name="Buyck B."/>
            <person name="Bense V."/>
            <person name="Catcheside P."/>
            <person name="Chovatia M."/>
            <person name="Cooper J."/>
            <person name="Damon W."/>
            <person name="Desjardin D."/>
            <person name="Finy P."/>
            <person name="Geml J."/>
            <person name="Haridas S."/>
            <person name="Hughes K."/>
            <person name="Justo A."/>
            <person name="Karasinski D."/>
            <person name="Kautmanova I."/>
            <person name="Kiss B."/>
            <person name="Kocsube S."/>
            <person name="Kotiranta H."/>
            <person name="LaButti K.M."/>
            <person name="Lechner B.E."/>
            <person name="Liimatainen K."/>
            <person name="Lipzen A."/>
            <person name="Lukacs Z."/>
            <person name="Mihaltcheva S."/>
            <person name="Morgado L.N."/>
            <person name="Niskanen T."/>
            <person name="Noordeloos M.E."/>
            <person name="Ohm R.A."/>
            <person name="Ortiz-Santana B."/>
            <person name="Ovrebo C."/>
            <person name="Racz N."/>
            <person name="Riley R."/>
            <person name="Savchenko A."/>
            <person name="Shiryaev A."/>
            <person name="Soop K."/>
            <person name="Spirin V."/>
            <person name="Szebenyi C."/>
            <person name="Tomsovsky M."/>
            <person name="Tulloss R.E."/>
            <person name="Uehling J."/>
            <person name="Grigoriev I.V."/>
            <person name="Vagvolgyi C."/>
            <person name="Papp T."/>
            <person name="Martin F.M."/>
            <person name="Miettinen O."/>
            <person name="Hibbett D.S."/>
            <person name="Nagy L.G."/>
        </authorList>
    </citation>
    <scope>NUCLEOTIDE SEQUENCE [LARGE SCALE GENOMIC DNA]</scope>
    <source>
        <strain evidence="2 3">FP101781</strain>
    </source>
</reference>
<keyword evidence="3" id="KW-1185">Reference proteome</keyword>
<dbReference type="AlphaFoldDB" id="A0A4Y7TMZ0"/>
<dbReference type="EMBL" id="QPFP01000008">
    <property type="protein sequence ID" value="TEB34922.1"/>
    <property type="molecule type" value="Genomic_DNA"/>
</dbReference>
<evidence type="ECO:0000256" key="1">
    <source>
        <dbReference type="SAM" id="MobiDB-lite"/>
    </source>
</evidence>
<protein>
    <submittedName>
        <fullName evidence="2">Uncharacterized protein</fullName>
    </submittedName>
</protein>
<dbReference type="Proteomes" id="UP000298030">
    <property type="component" value="Unassembled WGS sequence"/>
</dbReference>
<organism evidence="2 3">
    <name type="scientific">Coprinellus micaceus</name>
    <name type="common">Glistening ink-cap mushroom</name>
    <name type="synonym">Coprinus micaceus</name>
    <dbReference type="NCBI Taxonomy" id="71717"/>
    <lineage>
        <taxon>Eukaryota</taxon>
        <taxon>Fungi</taxon>
        <taxon>Dikarya</taxon>
        <taxon>Basidiomycota</taxon>
        <taxon>Agaricomycotina</taxon>
        <taxon>Agaricomycetes</taxon>
        <taxon>Agaricomycetidae</taxon>
        <taxon>Agaricales</taxon>
        <taxon>Agaricineae</taxon>
        <taxon>Psathyrellaceae</taxon>
        <taxon>Coprinellus</taxon>
    </lineage>
</organism>
<sequence>MDLCVDIGDHGLGEFARIRDWRDYGSETGSTHLLRPKERYLPENIRRALKDSERATPAEGSRQSHRRGPWRPSCLPVPQSWWWQNKMMESITPHQNLRGINGSRGGRSSPGPCVAPVLEIASPEPEPGQMESVLALSDGAADARQMPGKLGPRNLTVLMASLAPELIPLEIPFEMGFPPALMIPA</sequence>
<comment type="caution">
    <text evidence="2">The sequence shown here is derived from an EMBL/GenBank/DDBJ whole genome shotgun (WGS) entry which is preliminary data.</text>
</comment>
<evidence type="ECO:0000313" key="2">
    <source>
        <dbReference type="EMBL" id="TEB34922.1"/>
    </source>
</evidence>
<gene>
    <name evidence="2" type="ORF">FA13DRAFT_1707126</name>
</gene>
<name>A0A4Y7TMZ0_COPMI</name>